<accession>A0A1G8EDL3</accession>
<evidence type="ECO:0000256" key="1">
    <source>
        <dbReference type="ARBA" id="ARBA00022714"/>
    </source>
</evidence>
<keyword evidence="6" id="KW-0560">Oxidoreductase</keyword>
<organism evidence="6 7">
    <name type="scientific">Alteribacillus bidgolensis</name>
    <dbReference type="NCBI Taxonomy" id="930129"/>
    <lineage>
        <taxon>Bacteria</taxon>
        <taxon>Bacillati</taxon>
        <taxon>Bacillota</taxon>
        <taxon>Bacilli</taxon>
        <taxon>Bacillales</taxon>
        <taxon>Bacillaceae</taxon>
        <taxon>Alteribacillus</taxon>
    </lineage>
</organism>
<evidence type="ECO:0000313" key="6">
    <source>
        <dbReference type="EMBL" id="SDH67992.1"/>
    </source>
</evidence>
<keyword evidence="1" id="KW-0001">2Fe-2S</keyword>
<dbReference type="GO" id="GO:0016705">
    <property type="term" value="F:oxidoreductase activity, acting on paired donors, with incorporation or reduction of molecular oxygen"/>
    <property type="evidence" value="ECO:0007669"/>
    <property type="project" value="UniProtKB-ARBA"/>
</dbReference>
<sequence>MNELKRVNVCSAEDLKPGERQLVKVDRSEIAIFNINGQLYAVRNKCPHQGASMVYGSVDGTMLPSDPHTYQYGKHNEVLRCPLHGWGFDIKTGESMFDAEKCKIKTYDVRQEGNSIVLYLNKEPKTVSLIETTNCIVS</sequence>
<dbReference type="AlphaFoldDB" id="A0A1G8EDL3"/>
<protein>
    <submittedName>
        <fullName evidence="6">Ferredoxin subunit of nitrite reductase or a ring-hydroxylating dioxygenase</fullName>
    </submittedName>
</protein>
<dbReference type="EMBL" id="FNDU01000002">
    <property type="protein sequence ID" value="SDH67992.1"/>
    <property type="molecule type" value="Genomic_DNA"/>
</dbReference>
<proteinExistence type="predicted"/>
<dbReference type="SUPFAM" id="SSF50022">
    <property type="entry name" value="ISP domain"/>
    <property type="match status" value="1"/>
</dbReference>
<dbReference type="InterPro" id="IPR017941">
    <property type="entry name" value="Rieske_2Fe-2S"/>
</dbReference>
<reference evidence="6 7" key="1">
    <citation type="submission" date="2016-10" db="EMBL/GenBank/DDBJ databases">
        <authorList>
            <person name="de Groot N.N."/>
        </authorList>
    </citation>
    <scope>NUCLEOTIDE SEQUENCE [LARGE SCALE GENOMIC DNA]</scope>
    <source>
        <strain evidence="7">P4B,CCM 7963,CECT 7998,DSM 25260,IBRC-M 10614,KCTC 13821</strain>
    </source>
</reference>
<evidence type="ECO:0000259" key="5">
    <source>
        <dbReference type="PROSITE" id="PS51296"/>
    </source>
</evidence>
<dbReference type="Pfam" id="PF00355">
    <property type="entry name" value="Rieske"/>
    <property type="match status" value="1"/>
</dbReference>
<dbReference type="Gene3D" id="2.102.10.10">
    <property type="entry name" value="Rieske [2Fe-2S] iron-sulphur domain"/>
    <property type="match status" value="1"/>
</dbReference>
<dbReference type="PANTHER" id="PTHR21496">
    <property type="entry name" value="FERREDOXIN-RELATED"/>
    <property type="match status" value="1"/>
</dbReference>
<dbReference type="GO" id="GO:0051537">
    <property type="term" value="F:2 iron, 2 sulfur cluster binding"/>
    <property type="evidence" value="ECO:0007669"/>
    <property type="project" value="UniProtKB-KW"/>
</dbReference>
<dbReference type="GO" id="GO:0004497">
    <property type="term" value="F:monooxygenase activity"/>
    <property type="evidence" value="ECO:0007669"/>
    <property type="project" value="UniProtKB-ARBA"/>
</dbReference>
<dbReference type="InterPro" id="IPR036922">
    <property type="entry name" value="Rieske_2Fe-2S_sf"/>
</dbReference>
<dbReference type="GO" id="GO:0051213">
    <property type="term" value="F:dioxygenase activity"/>
    <property type="evidence" value="ECO:0007669"/>
    <property type="project" value="UniProtKB-KW"/>
</dbReference>
<evidence type="ECO:0000256" key="4">
    <source>
        <dbReference type="ARBA" id="ARBA00023014"/>
    </source>
</evidence>
<keyword evidence="7" id="KW-1185">Reference proteome</keyword>
<dbReference type="PROSITE" id="PS51296">
    <property type="entry name" value="RIESKE"/>
    <property type="match status" value="1"/>
</dbReference>
<keyword evidence="6" id="KW-0223">Dioxygenase</keyword>
<dbReference type="PANTHER" id="PTHR21496:SF23">
    <property type="entry name" value="3-PHENYLPROPIONATE_CINNAMIC ACID DIOXYGENASE FERREDOXIN SUBUNIT"/>
    <property type="match status" value="1"/>
</dbReference>
<evidence type="ECO:0000256" key="3">
    <source>
        <dbReference type="ARBA" id="ARBA00023004"/>
    </source>
</evidence>
<name>A0A1G8EDL3_9BACI</name>
<evidence type="ECO:0000313" key="7">
    <source>
        <dbReference type="Proteomes" id="UP000199017"/>
    </source>
</evidence>
<dbReference type="RefSeq" id="WP_245917841.1">
    <property type="nucleotide sequence ID" value="NZ_FNDU01000002.1"/>
</dbReference>
<keyword evidence="2" id="KW-0479">Metal-binding</keyword>
<gene>
    <name evidence="6" type="ORF">SAMN05216352_102180</name>
</gene>
<dbReference type="Proteomes" id="UP000199017">
    <property type="component" value="Unassembled WGS sequence"/>
</dbReference>
<keyword evidence="3" id="KW-0408">Iron</keyword>
<dbReference type="STRING" id="930129.SAMN05216352_102180"/>
<dbReference type="GO" id="GO:0046872">
    <property type="term" value="F:metal ion binding"/>
    <property type="evidence" value="ECO:0007669"/>
    <property type="project" value="UniProtKB-KW"/>
</dbReference>
<feature type="domain" description="Rieske" evidence="5">
    <location>
        <begin position="7"/>
        <end position="118"/>
    </location>
</feature>
<evidence type="ECO:0000256" key="2">
    <source>
        <dbReference type="ARBA" id="ARBA00022723"/>
    </source>
</evidence>
<keyword evidence="4" id="KW-0411">Iron-sulfur</keyword>